<evidence type="ECO:0000313" key="2">
    <source>
        <dbReference type="Proteomes" id="UP000737171"/>
    </source>
</evidence>
<dbReference type="EMBL" id="JABRWJ010000018">
    <property type="protein sequence ID" value="NRF72116.1"/>
    <property type="molecule type" value="Genomic_DNA"/>
</dbReference>
<dbReference type="RefSeq" id="WP_173134739.1">
    <property type="nucleotide sequence ID" value="NZ_JABRWJ010000018.1"/>
</dbReference>
<gene>
    <name evidence="1" type="ORF">HLB44_34545</name>
</gene>
<sequence>MLKLLRSLVTPKPSAEVGAAPALSPPPVAISAEGSHDFGVTENLVDANGLPLLDWNAAQQWVDGITDAAVQARAWSDCERAWLEHLRAALGPAYRLREQGNAMLLSTLQNNVAEATLTFVNKTLQRVVRILDGVANVPEWGHDILVVFDDDDTYYRYVAHYYPQTGEFAGSGGMYINAGCGHFATVKADLRSIEPVIAHELTHACLSHLPIPVWLNEGIAVNTEHRLCPPSFAVSTPQQMHARHRGFWGPTQIQQFWSGESFLRSDEGNELSYDLARIIVFQLSATWDRFRPFVLSATVEDGGASAASEHLGVHLGEVASALLGLEPSPQWAPNPAAWSGYGPNKTPFAALVEAAINRDALMLFR</sequence>
<keyword evidence="2" id="KW-1185">Reference proteome</keyword>
<accession>A0ABX2EUI1</accession>
<dbReference type="Proteomes" id="UP000737171">
    <property type="component" value="Unassembled WGS sequence"/>
</dbReference>
<reference evidence="1 2" key="1">
    <citation type="submission" date="2020-05" db="EMBL/GenBank/DDBJ databases">
        <title>Aquincola sp. isolate from soil.</title>
        <authorList>
            <person name="Han J."/>
            <person name="Kim D.-U."/>
        </authorList>
    </citation>
    <scope>NUCLEOTIDE SEQUENCE [LARGE SCALE GENOMIC DNA]</scope>
    <source>
        <strain evidence="1 2">S2</strain>
    </source>
</reference>
<organism evidence="1 2">
    <name type="scientific">Pseudaquabacterium terrae</name>
    <dbReference type="NCBI Taxonomy" id="2732868"/>
    <lineage>
        <taxon>Bacteria</taxon>
        <taxon>Pseudomonadati</taxon>
        <taxon>Pseudomonadota</taxon>
        <taxon>Betaproteobacteria</taxon>
        <taxon>Burkholderiales</taxon>
        <taxon>Sphaerotilaceae</taxon>
        <taxon>Pseudaquabacterium</taxon>
    </lineage>
</organism>
<comment type="caution">
    <text evidence="1">The sequence shown here is derived from an EMBL/GenBank/DDBJ whole genome shotgun (WGS) entry which is preliminary data.</text>
</comment>
<protein>
    <recommendedName>
        <fullName evidence="3">Peptidase MA-like domain-containing protein</fullName>
    </recommendedName>
</protein>
<evidence type="ECO:0008006" key="3">
    <source>
        <dbReference type="Google" id="ProtNLM"/>
    </source>
</evidence>
<proteinExistence type="predicted"/>
<evidence type="ECO:0000313" key="1">
    <source>
        <dbReference type="EMBL" id="NRF72116.1"/>
    </source>
</evidence>
<name>A0ABX2EUI1_9BURK</name>